<dbReference type="EMBL" id="CP076128">
    <property type="protein sequence ID" value="QWG07757.1"/>
    <property type="molecule type" value="Genomic_DNA"/>
</dbReference>
<dbReference type="Proteomes" id="UP000682802">
    <property type="component" value="Chromosome 1"/>
</dbReference>
<reference evidence="2 3" key="1">
    <citation type="submission" date="2021-05" db="EMBL/GenBank/DDBJ databases">
        <title>Comparative genomic studies on the polysaccharide-degrading batcterial strains of the Flammeovirga genus.</title>
        <authorList>
            <person name="Zewei F."/>
            <person name="Zheng Z."/>
            <person name="Yu L."/>
            <person name="Ruyue G."/>
            <person name="Yanhong M."/>
            <person name="Yuanyuan C."/>
            <person name="Jingyan G."/>
            <person name="Wenjun H."/>
        </authorList>
    </citation>
    <scope>NUCLEOTIDE SEQUENCE [LARGE SCALE GENOMIC DNA]</scope>
    <source>
        <strain evidence="2 3">YS10</strain>
    </source>
</reference>
<keyword evidence="3" id="KW-1185">Reference proteome</keyword>
<evidence type="ECO:0008006" key="4">
    <source>
        <dbReference type="Google" id="ProtNLM"/>
    </source>
</evidence>
<evidence type="ECO:0000313" key="3">
    <source>
        <dbReference type="Proteomes" id="UP000682802"/>
    </source>
</evidence>
<protein>
    <recommendedName>
        <fullName evidence="4">Lipoprotein</fullName>
    </recommendedName>
</protein>
<evidence type="ECO:0000313" key="2">
    <source>
        <dbReference type="EMBL" id="QWG07757.1"/>
    </source>
</evidence>
<name>A0ABX8GWR1_9BACT</name>
<gene>
    <name evidence="2" type="ORF">KM029_02115</name>
</gene>
<organism evidence="2 3">
    <name type="scientific">Flammeovirga kamogawensis</name>
    <dbReference type="NCBI Taxonomy" id="373891"/>
    <lineage>
        <taxon>Bacteria</taxon>
        <taxon>Pseudomonadati</taxon>
        <taxon>Bacteroidota</taxon>
        <taxon>Cytophagia</taxon>
        <taxon>Cytophagales</taxon>
        <taxon>Flammeovirgaceae</taxon>
        <taxon>Flammeovirga</taxon>
    </lineage>
</organism>
<keyword evidence="1" id="KW-0732">Signal</keyword>
<feature type="chain" id="PRO_5046917037" description="Lipoprotein" evidence="1">
    <location>
        <begin position="21"/>
        <end position="143"/>
    </location>
</feature>
<accession>A0ABX8GWR1</accession>
<sequence>MNYFISILLLLSLLSCSTQDETISPSQSLTVSNYVSPQNNKDGQNQIKTVDVNFEPSSDDCSNSSEFIEIAILNKDKVFISTIHSTLSPSGKGVVSITQLDNENVYFLSFKINKQLLSTSRVELDFDNKNNVDNTVFYNNCAD</sequence>
<feature type="signal peptide" evidence="1">
    <location>
        <begin position="1"/>
        <end position="20"/>
    </location>
</feature>
<dbReference type="RefSeq" id="WP_144075138.1">
    <property type="nucleotide sequence ID" value="NZ_CP076128.1"/>
</dbReference>
<proteinExistence type="predicted"/>
<evidence type="ECO:0000256" key="1">
    <source>
        <dbReference type="SAM" id="SignalP"/>
    </source>
</evidence>